<protein>
    <submittedName>
        <fullName evidence="7">EKC/KEOPS complex subunit TPRKB-like</fullName>
    </submittedName>
</protein>
<dbReference type="InterPro" id="IPR036504">
    <property type="entry name" value="CGI121/TPRKB_sf"/>
</dbReference>
<name>A0A1W4WZK7_AGRPL</name>
<organism evidence="6 7">
    <name type="scientific">Agrilus planipennis</name>
    <name type="common">Emerald ash borer</name>
    <name type="synonym">Agrilus marcopoli</name>
    <dbReference type="NCBI Taxonomy" id="224129"/>
    <lineage>
        <taxon>Eukaryota</taxon>
        <taxon>Metazoa</taxon>
        <taxon>Ecdysozoa</taxon>
        <taxon>Arthropoda</taxon>
        <taxon>Hexapoda</taxon>
        <taxon>Insecta</taxon>
        <taxon>Pterygota</taxon>
        <taxon>Neoptera</taxon>
        <taxon>Endopterygota</taxon>
        <taxon>Coleoptera</taxon>
        <taxon>Polyphaga</taxon>
        <taxon>Elateriformia</taxon>
        <taxon>Buprestoidea</taxon>
        <taxon>Buprestidae</taxon>
        <taxon>Agrilinae</taxon>
        <taxon>Agrilus</taxon>
    </lineage>
</organism>
<dbReference type="KEGG" id="apln:108737259"/>
<keyword evidence="3" id="KW-0819">tRNA processing</keyword>
<dbReference type="GO" id="GO:0002949">
    <property type="term" value="P:tRNA threonylcarbamoyladenosine modification"/>
    <property type="evidence" value="ECO:0007669"/>
    <property type="project" value="TreeGrafter"/>
</dbReference>
<accession>A0A1W4WZK7</accession>
<keyword evidence="4 5" id="KW-0539">Nucleus</keyword>
<evidence type="ECO:0000256" key="2">
    <source>
        <dbReference type="ARBA" id="ARBA00005546"/>
    </source>
</evidence>
<gene>
    <name evidence="7" type="primary">LOC108737259</name>
</gene>
<evidence type="ECO:0000256" key="3">
    <source>
        <dbReference type="ARBA" id="ARBA00022694"/>
    </source>
</evidence>
<evidence type="ECO:0000313" key="6">
    <source>
        <dbReference type="Proteomes" id="UP000192223"/>
    </source>
</evidence>
<evidence type="ECO:0000256" key="4">
    <source>
        <dbReference type="ARBA" id="ARBA00023242"/>
    </source>
</evidence>
<reference evidence="7" key="1">
    <citation type="submission" date="2025-08" db="UniProtKB">
        <authorList>
            <consortium name="RefSeq"/>
        </authorList>
    </citation>
    <scope>IDENTIFICATION</scope>
    <source>
        <tissue evidence="7">Entire body</tissue>
    </source>
</reference>
<dbReference type="SUPFAM" id="SSF143870">
    <property type="entry name" value="PF0523-like"/>
    <property type="match status" value="1"/>
</dbReference>
<dbReference type="Pfam" id="PF08617">
    <property type="entry name" value="CGI-121"/>
    <property type="match status" value="1"/>
</dbReference>
<dbReference type="GO" id="GO:0005829">
    <property type="term" value="C:cytosol"/>
    <property type="evidence" value="ECO:0007669"/>
    <property type="project" value="TreeGrafter"/>
</dbReference>
<dbReference type="Proteomes" id="UP000192223">
    <property type="component" value="Unplaced"/>
</dbReference>
<dbReference type="RefSeq" id="XP_018325500.1">
    <property type="nucleotide sequence ID" value="XM_018469998.1"/>
</dbReference>
<dbReference type="PANTHER" id="PTHR15840">
    <property type="entry name" value="CGI-121 FAMILY MEMBER"/>
    <property type="match status" value="1"/>
</dbReference>
<comment type="subcellular location">
    <subcellularLocation>
        <location evidence="1">Nucleus</location>
    </subcellularLocation>
</comment>
<dbReference type="Gene3D" id="3.30.2380.10">
    <property type="entry name" value="CGI121/TPRKB"/>
    <property type="match status" value="1"/>
</dbReference>
<dbReference type="GO" id="GO:0005634">
    <property type="term" value="C:nucleus"/>
    <property type="evidence" value="ECO:0007669"/>
    <property type="project" value="UniProtKB-SubCell"/>
</dbReference>
<comment type="similarity">
    <text evidence="2 5">Belongs to the CGI121/TPRKB family.</text>
</comment>
<dbReference type="STRING" id="224129.A0A1W4WZK7"/>
<dbReference type="InParanoid" id="A0A1W4WZK7"/>
<dbReference type="InterPro" id="IPR013926">
    <property type="entry name" value="CGI121/TPRKB"/>
</dbReference>
<dbReference type="PANTHER" id="PTHR15840:SF10">
    <property type="entry name" value="EKC_KEOPS COMPLEX SUBUNIT TPRKB"/>
    <property type="match status" value="1"/>
</dbReference>
<evidence type="ECO:0000256" key="5">
    <source>
        <dbReference type="RuleBase" id="RU004398"/>
    </source>
</evidence>
<dbReference type="AlphaFoldDB" id="A0A1W4WZK7"/>
<dbReference type="GeneID" id="108737259"/>
<keyword evidence="6" id="KW-1185">Reference proteome</keyword>
<evidence type="ECO:0000313" key="7">
    <source>
        <dbReference type="RefSeq" id="XP_018325500.1"/>
    </source>
</evidence>
<sequence>MTYKQVLDPTSHSVIFIKGFKNVKNISELKEKLFDGSLQCCICKLSLILDPFQIVVAANKAITAGKLITKSIYTEILYNLSISKNITQSLQKFGIDESVDNIIVAVIAKENDSVNAQQIFKEIIGDEINLSLLKEMANVTDIRKAYKISDSEFQELPLLESIITRIAINDLI</sequence>
<dbReference type="GO" id="GO:0000408">
    <property type="term" value="C:EKC/KEOPS complex"/>
    <property type="evidence" value="ECO:0007669"/>
    <property type="project" value="TreeGrafter"/>
</dbReference>
<dbReference type="OrthoDB" id="329139at2759"/>
<proteinExistence type="inferred from homology"/>
<evidence type="ECO:0000256" key="1">
    <source>
        <dbReference type="ARBA" id="ARBA00004123"/>
    </source>
</evidence>
<dbReference type="NCBIfam" id="NF011465">
    <property type="entry name" value="PRK14886.1-1"/>
    <property type="match status" value="1"/>
</dbReference>